<name>A0ABS6AN55_9RHOB</name>
<sequence>MDRSLKTVVDKVMAENGLLAPDEIRLLRDRDVLKIPGIGRAAINKIRETYPFDELAVLKVEMRDLRAHAWELRESLRNLGKRPICISCLHGVAAVRVMRHCVLIRFAKFREIIQISIVWHPELGNDQIALDAGFGEMPMQGVVVADQEIMRFHMVRGVSVGRRKDGSERCWSRSMIVWTDHGQYEFWLFGHDVDLAAPVRTKNPVRKPEILGDYQKIEITIERGD</sequence>
<organism evidence="1 2">
    <name type="scientific">Paracoccus marinaquae</name>
    <dbReference type="NCBI Taxonomy" id="2841926"/>
    <lineage>
        <taxon>Bacteria</taxon>
        <taxon>Pseudomonadati</taxon>
        <taxon>Pseudomonadota</taxon>
        <taxon>Alphaproteobacteria</taxon>
        <taxon>Rhodobacterales</taxon>
        <taxon>Paracoccaceae</taxon>
        <taxon>Paracoccus</taxon>
    </lineage>
</organism>
<dbReference type="Proteomes" id="UP001166191">
    <property type="component" value="Unassembled WGS sequence"/>
</dbReference>
<dbReference type="RefSeq" id="WP_216034632.1">
    <property type="nucleotide sequence ID" value="NZ_JAHKNG010000050.1"/>
</dbReference>
<evidence type="ECO:0000313" key="2">
    <source>
        <dbReference type="Proteomes" id="UP001166191"/>
    </source>
</evidence>
<comment type="caution">
    <text evidence="1">The sequence shown here is derived from an EMBL/GenBank/DDBJ whole genome shotgun (WGS) entry which is preliminary data.</text>
</comment>
<proteinExistence type="predicted"/>
<evidence type="ECO:0000313" key="1">
    <source>
        <dbReference type="EMBL" id="MBU3032026.1"/>
    </source>
</evidence>
<accession>A0ABS6AN55</accession>
<keyword evidence="2" id="KW-1185">Reference proteome</keyword>
<reference evidence="1" key="1">
    <citation type="submission" date="2021-06" db="EMBL/GenBank/DDBJ databases">
        <title>Paracoccus bacterium XHP0099 sp. nov., isolated from the surface waters of the Yellow Sea.</title>
        <authorList>
            <person name="Xue H."/>
            <person name="Zhang D."/>
        </authorList>
    </citation>
    <scope>NUCLEOTIDE SEQUENCE</scope>
    <source>
        <strain evidence="1">XHP0099</strain>
    </source>
</reference>
<gene>
    <name evidence="1" type="ORF">KNW02_18165</name>
</gene>
<protein>
    <recommendedName>
        <fullName evidence="3">Helix-hairpin-helix domain-containing protein</fullName>
    </recommendedName>
</protein>
<evidence type="ECO:0008006" key="3">
    <source>
        <dbReference type="Google" id="ProtNLM"/>
    </source>
</evidence>
<dbReference type="EMBL" id="JAHKNG010000050">
    <property type="protein sequence ID" value="MBU3032026.1"/>
    <property type="molecule type" value="Genomic_DNA"/>
</dbReference>